<reference evidence="1 2" key="1">
    <citation type="journal article" date="2013" name="Genome Announc.">
        <title>Draft Genome Sequence of Sphingobium ummariense Strain RL-3, a Hexachlorocyclohexane-Degrading Bacterium.</title>
        <authorList>
            <person name="Kohli P."/>
            <person name="Dua A."/>
            <person name="Sangwan N."/>
            <person name="Oldach P."/>
            <person name="Khurana J.P."/>
            <person name="Lal R."/>
        </authorList>
    </citation>
    <scope>NUCLEOTIDE SEQUENCE [LARGE SCALE GENOMIC DNA]</scope>
    <source>
        <strain evidence="1 2">RL-3</strain>
    </source>
</reference>
<proteinExistence type="predicted"/>
<evidence type="ECO:0008006" key="3">
    <source>
        <dbReference type="Google" id="ProtNLM"/>
    </source>
</evidence>
<accession>T0KEW0</accession>
<dbReference type="Proteomes" id="UP000015523">
    <property type="component" value="Unassembled WGS sequence"/>
</dbReference>
<dbReference type="STRING" id="1346791.M529_11925"/>
<sequence length="75" mass="8135">MNDLRYFRPQEGLTVRDPTDGQPLPAFGKGIVWSSYWQRRLDDGDIVPTDEKSVLAGTAKAEAAAEKAAGKKGDA</sequence>
<evidence type="ECO:0000313" key="1">
    <source>
        <dbReference type="EMBL" id="EQB31958.1"/>
    </source>
</evidence>
<comment type="caution">
    <text evidence="1">The sequence shown here is derived from an EMBL/GenBank/DDBJ whole genome shotgun (WGS) entry which is preliminary data.</text>
</comment>
<dbReference type="eggNOG" id="ENOG5033C46">
    <property type="taxonomic scope" value="Bacteria"/>
</dbReference>
<dbReference type="OrthoDB" id="7362462at2"/>
<protein>
    <recommendedName>
        <fullName evidence="3">DUF2635 domain-containing protein</fullName>
    </recommendedName>
</protein>
<dbReference type="InterPro" id="IPR024400">
    <property type="entry name" value="DUF2635"/>
</dbReference>
<dbReference type="PATRIC" id="fig|1346791.3.peg.2295"/>
<gene>
    <name evidence="1" type="ORF">M529_11925</name>
</gene>
<name>T0KEW0_9SPHN</name>
<evidence type="ECO:0000313" key="2">
    <source>
        <dbReference type="Proteomes" id="UP000015523"/>
    </source>
</evidence>
<dbReference type="RefSeq" id="WP_021318184.1">
    <property type="nucleotide sequence ID" value="NZ_AUWY01000081.1"/>
</dbReference>
<dbReference type="Pfam" id="PF10948">
    <property type="entry name" value="DUF2635"/>
    <property type="match status" value="1"/>
</dbReference>
<dbReference type="AlphaFoldDB" id="T0KEW0"/>
<dbReference type="EMBL" id="AUWY01000081">
    <property type="protein sequence ID" value="EQB31958.1"/>
    <property type="molecule type" value="Genomic_DNA"/>
</dbReference>
<keyword evidence="2" id="KW-1185">Reference proteome</keyword>
<organism evidence="1 2">
    <name type="scientific">Sphingobium ummariense RL-3</name>
    <dbReference type="NCBI Taxonomy" id="1346791"/>
    <lineage>
        <taxon>Bacteria</taxon>
        <taxon>Pseudomonadati</taxon>
        <taxon>Pseudomonadota</taxon>
        <taxon>Alphaproteobacteria</taxon>
        <taxon>Sphingomonadales</taxon>
        <taxon>Sphingomonadaceae</taxon>
        <taxon>Sphingobium</taxon>
    </lineage>
</organism>